<proteinExistence type="predicted"/>
<dbReference type="Gene3D" id="1.10.287.110">
    <property type="entry name" value="DnaJ domain"/>
    <property type="match status" value="1"/>
</dbReference>
<sequence>MGKDYYKILGGLSKDAKEADIKKAYKKQAMKWHPDKNPDNKEEAEKMFKDIAEAYDVLTDPQKKQIYDQFGEEGLKGGGGGGGGGPGFGGMPGGMRYEFRGDPNEIFANLFKGMRGGGFDDDDFGGGFG</sequence>
<feature type="compositionally biased region" description="Gly residues" evidence="1">
    <location>
        <begin position="76"/>
        <end position="93"/>
    </location>
</feature>
<feature type="non-terminal residue" evidence="3">
    <location>
        <position position="129"/>
    </location>
</feature>
<name>A0A7S0W2A3_9CRYP</name>
<dbReference type="PANTHER" id="PTHR45168">
    <property type="entry name" value="DNAJ HOMOLOG SUBFAMILY B MEMBER 2"/>
    <property type="match status" value="1"/>
</dbReference>
<dbReference type="PANTHER" id="PTHR45168:SF3">
    <property type="entry name" value="DNAJ HEAT SHOCK PROTEIN FAMILY (HSP40) MEMBER B2"/>
    <property type="match status" value="1"/>
</dbReference>
<evidence type="ECO:0000256" key="1">
    <source>
        <dbReference type="SAM" id="MobiDB-lite"/>
    </source>
</evidence>
<dbReference type="SUPFAM" id="SSF46565">
    <property type="entry name" value="Chaperone J-domain"/>
    <property type="match status" value="1"/>
</dbReference>
<dbReference type="InterPro" id="IPR001623">
    <property type="entry name" value="DnaJ_domain"/>
</dbReference>
<dbReference type="PRINTS" id="PR00625">
    <property type="entry name" value="JDOMAIN"/>
</dbReference>
<dbReference type="InterPro" id="IPR043183">
    <property type="entry name" value="DNJB2/6-like"/>
</dbReference>
<dbReference type="SMART" id="SM00271">
    <property type="entry name" value="DnaJ"/>
    <property type="match status" value="1"/>
</dbReference>
<dbReference type="CDD" id="cd06257">
    <property type="entry name" value="DnaJ"/>
    <property type="match status" value="1"/>
</dbReference>
<evidence type="ECO:0000313" key="3">
    <source>
        <dbReference type="EMBL" id="CAD8801573.1"/>
    </source>
</evidence>
<protein>
    <recommendedName>
        <fullName evidence="2">J domain-containing protein</fullName>
    </recommendedName>
</protein>
<dbReference type="GO" id="GO:0051082">
    <property type="term" value="F:unfolded protein binding"/>
    <property type="evidence" value="ECO:0007669"/>
    <property type="project" value="InterPro"/>
</dbReference>
<dbReference type="AlphaFoldDB" id="A0A7S0W2A3"/>
<feature type="domain" description="J" evidence="2">
    <location>
        <begin position="4"/>
        <end position="71"/>
    </location>
</feature>
<gene>
    <name evidence="3" type="ORF">HTEP1355_LOCUS15246</name>
</gene>
<dbReference type="PROSITE" id="PS50076">
    <property type="entry name" value="DNAJ_2"/>
    <property type="match status" value="1"/>
</dbReference>
<organism evidence="3">
    <name type="scientific">Hemiselmis tepida</name>
    <dbReference type="NCBI Taxonomy" id="464990"/>
    <lineage>
        <taxon>Eukaryota</taxon>
        <taxon>Cryptophyceae</taxon>
        <taxon>Cryptomonadales</taxon>
        <taxon>Hemiselmidaceae</taxon>
        <taxon>Hemiselmis</taxon>
    </lineage>
</organism>
<dbReference type="GO" id="GO:0030544">
    <property type="term" value="F:Hsp70 protein binding"/>
    <property type="evidence" value="ECO:0007669"/>
    <property type="project" value="InterPro"/>
</dbReference>
<reference evidence="3" key="1">
    <citation type="submission" date="2021-01" db="EMBL/GenBank/DDBJ databases">
        <authorList>
            <person name="Corre E."/>
            <person name="Pelletier E."/>
            <person name="Niang G."/>
            <person name="Scheremetjew M."/>
            <person name="Finn R."/>
            <person name="Kale V."/>
            <person name="Holt S."/>
            <person name="Cochrane G."/>
            <person name="Meng A."/>
            <person name="Brown T."/>
            <person name="Cohen L."/>
        </authorList>
    </citation>
    <scope>NUCLEOTIDE SEQUENCE</scope>
    <source>
        <strain evidence="3">CCMP443</strain>
    </source>
</reference>
<evidence type="ECO:0000259" key="2">
    <source>
        <dbReference type="PROSITE" id="PS50076"/>
    </source>
</evidence>
<dbReference type="EMBL" id="HBFN01026397">
    <property type="protein sequence ID" value="CAD8801573.1"/>
    <property type="molecule type" value="Transcribed_RNA"/>
</dbReference>
<accession>A0A7S0W2A3</accession>
<dbReference type="PROSITE" id="PS00636">
    <property type="entry name" value="DNAJ_1"/>
    <property type="match status" value="1"/>
</dbReference>
<dbReference type="Pfam" id="PF00226">
    <property type="entry name" value="DnaJ"/>
    <property type="match status" value="1"/>
</dbReference>
<feature type="region of interest" description="Disordered" evidence="1">
    <location>
        <begin position="71"/>
        <end position="95"/>
    </location>
</feature>
<dbReference type="InterPro" id="IPR018253">
    <property type="entry name" value="DnaJ_domain_CS"/>
</dbReference>
<dbReference type="InterPro" id="IPR036869">
    <property type="entry name" value="J_dom_sf"/>
</dbReference>